<keyword evidence="2 5" id="KW-0489">Methyltransferase</keyword>
<dbReference type="InterPro" id="IPR013216">
    <property type="entry name" value="Methyltransf_11"/>
</dbReference>
<accession>A0AAV9HFB5</accession>
<evidence type="ECO:0000256" key="3">
    <source>
        <dbReference type="ARBA" id="ARBA00022679"/>
    </source>
</evidence>
<gene>
    <name evidence="5" type="ORF">QBC42DRAFT_274675</name>
</gene>
<evidence type="ECO:0000256" key="1">
    <source>
        <dbReference type="ARBA" id="ARBA00008361"/>
    </source>
</evidence>
<reference evidence="5" key="1">
    <citation type="journal article" date="2023" name="Mol. Phylogenet. Evol.">
        <title>Genome-scale phylogeny and comparative genomics of the fungal order Sordariales.</title>
        <authorList>
            <person name="Hensen N."/>
            <person name="Bonometti L."/>
            <person name="Westerberg I."/>
            <person name="Brannstrom I.O."/>
            <person name="Guillou S."/>
            <person name="Cros-Aarteil S."/>
            <person name="Calhoun S."/>
            <person name="Haridas S."/>
            <person name="Kuo A."/>
            <person name="Mondo S."/>
            <person name="Pangilinan J."/>
            <person name="Riley R."/>
            <person name="LaButti K."/>
            <person name="Andreopoulos B."/>
            <person name="Lipzen A."/>
            <person name="Chen C."/>
            <person name="Yan M."/>
            <person name="Daum C."/>
            <person name="Ng V."/>
            <person name="Clum A."/>
            <person name="Steindorff A."/>
            <person name="Ohm R.A."/>
            <person name="Martin F."/>
            <person name="Silar P."/>
            <person name="Natvig D.O."/>
            <person name="Lalanne C."/>
            <person name="Gautier V."/>
            <person name="Ament-Velasquez S.L."/>
            <person name="Kruys A."/>
            <person name="Hutchinson M.I."/>
            <person name="Powell A.J."/>
            <person name="Barry K."/>
            <person name="Miller A.N."/>
            <person name="Grigoriev I.V."/>
            <person name="Debuchy R."/>
            <person name="Gladieux P."/>
            <person name="Hiltunen Thoren M."/>
            <person name="Johannesson H."/>
        </authorList>
    </citation>
    <scope>NUCLEOTIDE SEQUENCE</scope>
    <source>
        <strain evidence="5">PSN324</strain>
    </source>
</reference>
<reference evidence="5" key="2">
    <citation type="submission" date="2023-06" db="EMBL/GenBank/DDBJ databases">
        <authorList>
            <consortium name="Lawrence Berkeley National Laboratory"/>
            <person name="Mondo S.J."/>
            <person name="Hensen N."/>
            <person name="Bonometti L."/>
            <person name="Westerberg I."/>
            <person name="Brannstrom I.O."/>
            <person name="Guillou S."/>
            <person name="Cros-Aarteil S."/>
            <person name="Calhoun S."/>
            <person name="Haridas S."/>
            <person name="Kuo A."/>
            <person name="Pangilinan J."/>
            <person name="Riley R."/>
            <person name="Labutti K."/>
            <person name="Andreopoulos B."/>
            <person name="Lipzen A."/>
            <person name="Chen C."/>
            <person name="Yanf M."/>
            <person name="Daum C."/>
            <person name="Ng V."/>
            <person name="Clum A."/>
            <person name="Steindorff A."/>
            <person name="Ohm R."/>
            <person name="Martin F."/>
            <person name="Silar P."/>
            <person name="Natvig D."/>
            <person name="Lalanne C."/>
            <person name="Gautier V."/>
            <person name="Ament-Velasquez S.L."/>
            <person name="Kruys A."/>
            <person name="Hutchinson M.I."/>
            <person name="Powell A.J."/>
            <person name="Barry K."/>
            <person name="Miller A.N."/>
            <person name="Grigoriev I.V."/>
            <person name="Debuchy R."/>
            <person name="Gladieux P."/>
            <person name="Thoren M.H."/>
            <person name="Johannesson H."/>
        </authorList>
    </citation>
    <scope>NUCLEOTIDE SEQUENCE</scope>
    <source>
        <strain evidence="5">PSN324</strain>
    </source>
</reference>
<protein>
    <submittedName>
        <fullName evidence="5">S-adenosyl-L-methionine-dependent methyltransferase</fullName>
    </submittedName>
</protein>
<dbReference type="CDD" id="cd02440">
    <property type="entry name" value="AdoMet_MTases"/>
    <property type="match status" value="1"/>
</dbReference>
<dbReference type="InterPro" id="IPR029063">
    <property type="entry name" value="SAM-dependent_MTases_sf"/>
</dbReference>
<dbReference type="Gene3D" id="3.40.50.150">
    <property type="entry name" value="Vaccinia Virus protein VP39"/>
    <property type="match status" value="1"/>
</dbReference>
<comment type="caution">
    <text evidence="5">The sequence shown here is derived from an EMBL/GenBank/DDBJ whole genome shotgun (WGS) entry which is preliminary data.</text>
</comment>
<keyword evidence="3" id="KW-0808">Transferase</keyword>
<evidence type="ECO:0000256" key="2">
    <source>
        <dbReference type="ARBA" id="ARBA00022603"/>
    </source>
</evidence>
<proteinExistence type="inferred from homology"/>
<evidence type="ECO:0000313" key="5">
    <source>
        <dbReference type="EMBL" id="KAK4459363.1"/>
    </source>
</evidence>
<dbReference type="GO" id="GO:0008757">
    <property type="term" value="F:S-adenosylmethionine-dependent methyltransferase activity"/>
    <property type="evidence" value="ECO:0007669"/>
    <property type="project" value="InterPro"/>
</dbReference>
<dbReference type="SUPFAM" id="SSF53335">
    <property type="entry name" value="S-adenosyl-L-methionine-dependent methyltransferases"/>
    <property type="match status" value="1"/>
</dbReference>
<keyword evidence="6" id="KW-1185">Reference proteome</keyword>
<dbReference type="AlphaFoldDB" id="A0AAV9HFB5"/>
<dbReference type="PANTHER" id="PTHR44942:SF4">
    <property type="entry name" value="METHYLTRANSFERASE TYPE 11 DOMAIN-CONTAINING PROTEIN"/>
    <property type="match status" value="1"/>
</dbReference>
<dbReference type="Pfam" id="PF08241">
    <property type="entry name" value="Methyltransf_11"/>
    <property type="match status" value="1"/>
</dbReference>
<dbReference type="PANTHER" id="PTHR44942">
    <property type="entry name" value="METHYLTRANSF_11 DOMAIN-CONTAINING PROTEIN"/>
    <property type="match status" value="1"/>
</dbReference>
<comment type="similarity">
    <text evidence="1">Belongs to the methyltransferase superfamily.</text>
</comment>
<dbReference type="InterPro" id="IPR051052">
    <property type="entry name" value="Diverse_substrate_MTase"/>
</dbReference>
<evidence type="ECO:0000313" key="6">
    <source>
        <dbReference type="Proteomes" id="UP001321749"/>
    </source>
</evidence>
<sequence length="275" mass="30735">MASSFKLPTAAFQGFKNAAAYDTHRPSYPQEAVDTLLSRLNLTSVAGGQSAKMVEIASGTGKFTELLVAKPGLEIIAVEPHEGMRAQLAAKNLEAVTVLDGHAGKLPVEDGWADGYLAAQSFHWFANEDALKEAYRVLKPGAWLGVIWNIEDYNKPGSWKATTEWEEKLNQWIWSIPSDGNPRFRDQKWKEAFNGQDLFSLPLGEQTIKWTVWLSDDALWSRINTLSQVAVLEGQERESAINVFKEALQSPDVERNERGEIALHGITYFAWTKKI</sequence>
<dbReference type="Proteomes" id="UP001321749">
    <property type="component" value="Unassembled WGS sequence"/>
</dbReference>
<evidence type="ECO:0000259" key="4">
    <source>
        <dbReference type="Pfam" id="PF08241"/>
    </source>
</evidence>
<dbReference type="EMBL" id="MU865039">
    <property type="protein sequence ID" value="KAK4459363.1"/>
    <property type="molecule type" value="Genomic_DNA"/>
</dbReference>
<dbReference type="GO" id="GO:0032259">
    <property type="term" value="P:methylation"/>
    <property type="evidence" value="ECO:0007669"/>
    <property type="project" value="UniProtKB-KW"/>
</dbReference>
<feature type="domain" description="Methyltransferase type 11" evidence="4">
    <location>
        <begin position="55"/>
        <end position="144"/>
    </location>
</feature>
<name>A0AAV9HFB5_9PEZI</name>
<organism evidence="5 6">
    <name type="scientific">Cladorrhinum samala</name>
    <dbReference type="NCBI Taxonomy" id="585594"/>
    <lineage>
        <taxon>Eukaryota</taxon>
        <taxon>Fungi</taxon>
        <taxon>Dikarya</taxon>
        <taxon>Ascomycota</taxon>
        <taxon>Pezizomycotina</taxon>
        <taxon>Sordariomycetes</taxon>
        <taxon>Sordariomycetidae</taxon>
        <taxon>Sordariales</taxon>
        <taxon>Podosporaceae</taxon>
        <taxon>Cladorrhinum</taxon>
    </lineage>
</organism>